<dbReference type="RefSeq" id="WP_005882095.1">
    <property type="nucleotide sequence ID" value="NZ_CP019430.1"/>
</dbReference>
<evidence type="ECO:0000256" key="1">
    <source>
        <dbReference type="PIRSR" id="PIRSR014972-1"/>
    </source>
</evidence>
<feature type="domain" description="Fluoroacetyl-CoA-specific thioesterase-like" evidence="3">
    <location>
        <begin position="20"/>
        <end position="121"/>
    </location>
</feature>
<sequence length="134" mass="14772">MKPFEVTLEKGLSAKMEFTVGEKDTAKYYGSGKSEILATPALVRYMEATAQKIVDTGIPHDWQSIGTFFSVEHNSATPAGLDVEIHAILVSIDDKDLTFEISAFDNSGRIATGIHKRIVTKTATLERLLKKKSR</sequence>
<dbReference type="GeneID" id="77134268"/>
<dbReference type="AlphaFoldDB" id="C3XBX8"/>
<gene>
    <name evidence="4" type="ORF">OFBG_01732</name>
</gene>
<feature type="binding site" evidence="2">
    <location>
        <position position="117"/>
    </location>
    <ligand>
        <name>substrate</name>
    </ligand>
</feature>
<feature type="binding site" evidence="2">
    <location>
        <position position="66"/>
    </location>
    <ligand>
        <name>substrate</name>
    </ligand>
</feature>
<feature type="active site" evidence="1">
    <location>
        <position position="47"/>
    </location>
</feature>
<evidence type="ECO:0000313" key="5">
    <source>
        <dbReference type="Proteomes" id="UP000005089"/>
    </source>
</evidence>
<feature type="binding site" evidence="2">
    <location>
        <position position="66"/>
    </location>
    <ligand>
        <name>CoA</name>
        <dbReference type="ChEBI" id="CHEBI:57287"/>
    </ligand>
</feature>
<evidence type="ECO:0000256" key="2">
    <source>
        <dbReference type="PIRSR" id="PIRSR014972-2"/>
    </source>
</evidence>
<keyword evidence="5" id="KW-1185">Reference proteome</keyword>
<dbReference type="PANTHER" id="PTHR36934">
    <property type="entry name" value="BLR0278 PROTEIN"/>
    <property type="match status" value="1"/>
</dbReference>
<feature type="active site" evidence="1">
    <location>
        <position position="39"/>
    </location>
</feature>
<dbReference type="Pfam" id="PF22636">
    <property type="entry name" value="FlK"/>
    <property type="match status" value="1"/>
</dbReference>
<evidence type="ECO:0000259" key="3">
    <source>
        <dbReference type="Pfam" id="PF22636"/>
    </source>
</evidence>
<dbReference type="InterPro" id="IPR054485">
    <property type="entry name" value="FlK-like_dom"/>
</dbReference>
<reference evidence="4 5" key="1">
    <citation type="submission" date="2009-02" db="EMBL/GenBank/DDBJ databases">
        <title>The Genome Sequence of Oxalobacter formigenes OXCC13.</title>
        <authorList>
            <consortium name="The Broad Institute Genome Sequencing Platform"/>
            <person name="Ward D."/>
            <person name="Young S.K."/>
            <person name="Kodira C.D."/>
            <person name="Zeng Q."/>
            <person name="Koehrsen M."/>
            <person name="Alvarado L."/>
            <person name="Berlin A."/>
            <person name="Borenstein D."/>
            <person name="Chen Z."/>
            <person name="Engels R."/>
            <person name="Freedman E."/>
            <person name="Gellesch M."/>
            <person name="Goldberg J."/>
            <person name="Griggs A."/>
            <person name="Gujja S."/>
            <person name="Heiman D."/>
            <person name="Hepburn T."/>
            <person name="Howarth C."/>
            <person name="Jen D."/>
            <person name="Larson L."/>
            <person name="Lewis B."/>
            <person name="Mehta T."/>
            <person name="Park D."/>
            <person name="Pearson M."/>
            <person name="Roberts A."/>
            <person name="Saif S."/>
            <person name="Shea T."/>
            <person name="Shenoy N."/>
            <person name="Sisk P."/>
            <person name="Stolte C."/>
            <person name="Sykes S."/>
            <person name="Walk T."/>
            <person name="White J."/>
            <person name="Yandava C."/>
            <person name="Allison M.J."/>
            <person name="Lander E."/>
            <person name="Nusbaum C."/>
            <person name="Galagan J."/>
            <person name="Birren B."/>
        </authorList>
    </citation>
    <scope>NUCLEOTIDE SEQUENCE [LARGE SCALE GENOMIC DNA]</scope>
    <source>
        <strain evidence="4 5">OXCC13</strain>
    </source>
</reference>
<name>C3XBX8_OXAFO</name>
<organism evidence="4 5">
    <name type="scientific">Oxalobacter formigenes OXCC13</name>
    <dbReference type="NCBI Taxonomy" id="556269"/>
    <lineage>
        <taxon>Bacteria</taxon>
        <taxon>Pseudomonadati</taxon>
        <taxon>Pseudomonadota</taxon>
        <taxon>Betaproteobacteria</taxon>
        <taxon>Burkholderiales</taxon>
        <taxon>Oxalobacteraceae</taxon>
        <taxon>Oxalobacter</taxon>
    </lineage>
</organism>
<dbReference type="HOGENOM" id="CLU_119426_0_1_4"/>
<accession>C3XBX8</accession>
<dbReference type="SUPFAM" id="SSF54637">
    <property type="entry name" value="Thioesterase/thiol ester dehydrase-isomerase"/>
    <property type="match status" value="1"/>
</dbReference>
<dbReference type="eggNOG" id="COG5496">
    <property type="taxonomic scope" value="Bacteria"/>
</dbReference>
<proteinExistence type="predicted"/>
<evidence type="ECO:0000313" key="4">
    <source>
        <dbReference type="EMBL" id="EEO30704.1"/>
    </source>
</evidence>
<dbReference type="EMBL" id="GG658170">
    <property type="protein sequence ID" value="EEO30704.1"/>
    <property type="molecule type" value="Genomic_DNA"/>
</dbReference>
<dbReference type="Proteomes" id="UP000005089">
    <property type="component" value="Unassembled WGS sequence"/>
</dbReference>
<feature type="active site" evidence="1">
    <location>
        <position position="73"/>
    </location>
</feature>
<dbReference type="PANTHER" id="PTHR36934:SF1">
    <property type="entry name" value="THIOESTERASE DOMAIN-CONTAINING PROTEIN"/>
    <property type="match status" value="1"/>
</dbReference>
<protein>
    <submittedName>
        <fullName evidence="4">Thioesterase family protein</fullName>
    </submittedName>
</protein>
<dbReference type="PIRSF" id="PIRSF014972">
    <property type="entry name" value="FlK"/>
    <property type="match status" value="1"/>
</dbReference>
<dbReference type="InterPro" id="IPR029069">
    <property type="entry name" value="HotDog_dom_sf"/>
</dbReference>
<dbReference type="STRING" id="847.BRW83_0360"/>
<dbReference type="InterPro" id="IPR025540">
    <property type="entry name" value="FlK"/>
</dbReference>
<dbReference type="OrthoDB" id="6902891at2"/>
<dbReference type="Gene3D" id="3.10.129.10">
    <property type="entry name" value="Hotdog Thioesterase"/>
    <property type="match status" value="1"/>
</dbReference>